<reference evidence="6 7" key="1">
    <citation type="journal article" date="2020" name="BMC Genomics">
        <title>Intraspecific diversification of the crop wild relative Brassica cretica Lam. using demographic model selection.</title>
        <authorList>
            <person name="Kioukis A."/>
            <person name="Michalopoulou V.A."/>
            <person name="Briers L."/>
            <person name="Pirintsos S."/>
            <person name="Studholme D.J."/>
            <person name="Pavlidis P."/>
            <person name="Sarris P.F."/>
        </authorList>
    </citation>
    <scope>NUCLEOTIDE SEQUENCE [LARGE SCALE GENOMIC DNA]</scope>
    <source>
        <strain evidence="7">cv. PFS-1207/04</strain>
    </source>
</reference>
<comment type="caution">
    <text evidence="6">The sequence shown here is derived from an EMBL/GenBank/DDBJ whole genome shotgun (WGS) entry which is preliminary data.</text>
</comment>
<dbReference type="SUPFAM" id="SSF53383">
    <property type="entry name" value="PLP-dependent transferases"/>
    <property type="match status" value="1"/>
</dbReference>
<accession>A0ABQ7CC75</accession>
<dbReference type="PANTHER" id="PTHR42684">
    <property type="entry name" value="ADENOSYLMETHIONINE-8-AMINO-7-OXONONANOATE AMINOTRANSFERASE"/>
    <property type="match status" value="1"/>
</dbReference>
<gene>
    <name evidence="6" type="ORF">DY000_02008575</name>
</gene>
<proteinExistence type="inferred from homology"/>
<protein>
    <submittedName>
        <fullName evidence="6">Uncharacterized protein</fullName>
    </submittedName>
</protein>
<keyword evidence="7" id="KW-1185">Reference proteome</keyword>
<comment type="similarity">
    <text evidence="4">Belongs to the class-III pyridoxal-phosphate-dependent aminotransferase family.</text>
</comment>
<dbReference type="InterPro" id="IPR015424">
    <property type="entry name" value="PyrdxlP-dep_Trfase"/>
</dbReference>
<dbReference type="PANTHER" id="PTHR42684:SF22">
    <property type="entry name" value="GENOME ASSEMBLY, CHROMOSOME: A05"/>
    <property type="match status" value="1"/>
</dbReference>
<dbReference type="InterPro" id="IPR015421">
    <property type="entry name" value="PyrdxlP-dep_Trfase_major"/>
</dbReference>
<organism evidence="6 7">
    <name type="scientific">Brassica cretica</name>
    <name type="common">Mustard</name>
    <dbReference type="NCBI Taxonomy" id="69181"/>
    <lineage>
        <taxon>Eukaryota</taxon>
        <taxon>Viridiplantae</taxon>
        <taxon>Streptophyta</taxon>
        <taxon>Embryophyta</taxon>
        <taxon>Tracheophyta</taxon>
        <taxon>Spermatophyta</taxon>
        <taxon>Magnoliopsida</taxon>
        <taxon>eudicotyledons</taxon>
        <taxon>Gunneridae</taxon>
        <taxon>Pentapetalae</taxon>
        <taxon>rosids</taxon>
        <taxon>malvids</taxon>
        <taxon>Brassicales</taxon>
        <taxon>Brassicaceae</taxon>
        <taxon>Brassiceae</taxon>
        <taxon>Brassica</taxon>
    </lineage>
</organism>
<dbReference type="PROSITE" id="PS00600">
    <property type="entry name" value="AA_TRANSFER_CLASS_3"/>
    <property type="match status" value="1"/>
</dbReference>
<evidence type="ECO:0000313" key="7">
    <source>
        <dbReference type="Proteomes" id="UP000266723"/>
    </source>
</evidence>
<keyword evidence="2" id="KW-0808">Transferase</keyword>
<evidence type="ECO:0000256" key="2">
    <source>
        <dbReference type="ARBA" id="ARBA00022679"/>
    </source>
</evidence>
<evidence type="ECO:0000256" key="3">
    <source>
        <dbReference type="ARBA" id="ARBA00022898"/>
    </source>
</evidence>
<evidence type="ECO:0000256" key="5">
    <source>
        <dbReference type="SAM" id="MobiDB-lite"/>
    </source>
</evidence>
<dbReference type="InterPro" id="IPR015422">
    <property type="entry name" value="PyrdxlP-dep_Trfase_small"/>
</dbReference>
<dbReference type="EMBL" id="QGKV02000832">
    <property type="protein sequence ID" value="KAF3549880.1"/>
    <property type="molecule type" value="Genomic_DNA"/>
</dbReference>
<evidence type="ECO:0000313" key="6">
    <source>
        <dbReference type="EMBL" id="KAF3549880.1"/>
    </source>
</evidence>
<keyword evidence="1" id="KW-0032">Aminotransferase</keyword>
<dbReference type="InterPro" id="IPR005814">
    <property type="entry name" value="Aminotrans_3"/>
</dbReference>
<dbReference type="Proteomes" id="UP000266723">
    <property type="component" value="Unassembled WGS sequence"/>
</dbReference>
<dbReference type="CDD" id="cd00610">
    <property type="entry name" value="OAT_like"/>
    <property type="match status" value="1"/>
</dbReference>
<feature type="compositionally biased region" description="Basic and acidic residues" evidence="5">
    <location>
        <begin position="25"/>
        <end position="35"/>
    </location>
</feature>
<evidence type="ECO:0000256" key="1">
    <source>
        <dbReference type="ARBA" id="ARBA00022576"/>
    </source>
</evidence>
<sequence>MKEVRNGMTKDVLFSFELRGYKSDRKVKEQQDQRVTRSNRSPKNPRSSRSAEYAGLDKVLSKPDIFGRLTRPAKIILREPISKESKDHFYRFYLRNGSGQQPPTIGAHYPGYFAEQVCCFFAIHAWLENLHYRSITREAWSKGHDMLAPFTAGWQSADLDPLIIAKSEGSYVYDDHGKKYLDSLAGLWCTALGGNEPRLVSAAVGQLNTLPFYHTPFGTDLAKDLLEMFTAKKMAKAFFTNSGSEANDTQVKLVWYYNNALGRPEKKKFIARKKSYHGSTLISASLSGLPALHQNFDLPAPFVLHTDCPHYWRFHLPGETEEEFSTRLAKNLEDLIIKEGPETVSNLRKLRSSFSNVDVGSSNLTQMSSYQIGAFIAEPVMGAGGVIPPPATYFEKIQAVVKKYDILFIADEVICAFGRLGTMFGCDKYNIKPDLVSLAKALSSAYMPIGAILMSQEVADVIYSQSNKLGIG</sequence>
<keyword evidence="3 4" id="KW-0663">Pyridoxal phosphate</keyword>
<feature type="region of interest" description="Disordered" evidence="5">
    <location>
        <begin position="25"/>
        <end position="52"/>
    </location>
</feature>
<dbReference type="Gene3D" id="3.90.1150.10">
    <property type="entry name" value="Aspartate Aminotransferase, domain 1"/>
    <property type="match status" value="1"/>
</dbReference>
<dbReference type="InterPro" id="IPR049704">
    <property type="entry name" value="Aminotrans_3_PPA_site"/>
</dbReference>
<dbReference type="Pfam" id="PF00202">
    <property type="entry name" value="Aminotran_3"/>
    <property type="match status" value="2"/>
</dbReference>
<name>A0ABQ7CC75_BRACR</name>
<dbReference type="Gene3D" id="3.40.640.10">
    <property type="entry name" value="Type I PLP-dependent aspartate aminotransferase-like (Major domain)"/>
    <property type="match status" value="2"/>
</dbReference>
<feature type="compositionally biased region" description="Low complexity" evidence="5">
    <location>
        <begin position="38"/>
        <end position="50"/>
    </location>
</feature>
<evidence type="ECO:0000256" key="4">
    <source>
        <dbReference type="RuleBase" id="RU003560"/>
    </source>
</evidence>